<evidence type="ECO:0000313" key="2">
    <source>
        <dbReference type="Proteomes" id="UP000052943"/>
    </source>
</evidence>
<reference evidence="1 2" key="1">
    <citation type="submission" date="2015-11" db="EMBL/GenBank/DDBJ databases">
        <title>Genomes and virulence difference between two physiological races of Phytophthora nicotianae.</title>
        <authorList>
            <person name="Liu H."/>
            <person name="Ma X."/>
            <person name="Yu H."/>
            <person name="Fang D."/>
            <person name="Li Y."/>
            <person name="Wang X."/>
            <person name="Wang W."/>
            <person name="Dong Y."/>
            <person name="Xiao B."/>
        </authorList>
    </citation>
    <scope>NUCLEOTIDE SEQUENCE [LARGE SCALE GENOMIC DNA]</scope>
    <source>
        <strain evidence="2">race 0</strain>
    </source>
</reference>
<comment type="caution">
    <text evidence="1">The sequence shown here is derived from an EMBL/GenBank/DDBJ whole genome shotgun (WGS) entry which is preliminary data.</text>
</comment>
<gene>
    <name evidence="1" type="ORF">AM587_10003677</name>
</gene>
<dbReference type="OrthoDB" id="123702at2759"/>
<dbReference type="STRING" id="4790.A0A0W8CVV9"/>
<dbReference type="EMBL" id="LNFO01001883">
    <property type="protein sequence ID" value="KUF88223.1"/>
    <property type="molecule type" value="Genomic_DNA"/>
</dbReference>
<proteinExistence type="predicted"/>
<evidence type="ECO:0008006" key="3">
    <source>
        <dbReference type="Google" id="ProtNLM"/>
    </source>
</evidence>
<protein>
    <recommendedName>
        <fullName evidence="3">Crinkler (CRN) family protein</fullName>
    </recommendedName>
</protein>
<evidence type="ECO:0000313" key="1">
    <source>
        <dbReference type="EMBL" id="KUF88223.1"/>
    </source>
</evidence>
<organism evidence="1 2">
    <name type="scientific">Phytophthora nicotianae</name>
    <name type="common">Potato buckeye rot agent</name>
    <name type="synonym">Phytophthora parasitica</name>
    <dbReference type="NCBI Taxonomy" id="4792"/>
    <lineage>
        <taxon>Eukaryota</taxon>
        <taxon>Sar</taxon>
        <taxon>Stramenopiles</taxon>
        <taxon>Oomycota</taxon>
        <taxon>Peronosporomycetes</taxon>
        <taxon>Peronosporales</taxon>
        <taxon>Peronosporaceae</taxon>
        <taxon>Phytophthora</taxon>
    </lineage>
</organism>
<dbReference type="AlphaFoldDB" id="A0A0W8CVV9"/>
<accession>A0A0W8CVV9</accession>
<name>A0A0W8CVV9_PHYNI</name>
<sequence length="692" mass="77616">MAREVWFQLVDEATRDAYANTTVDSLRLPEGAEDIADLRVAVWDQVKPILPSNVIAANLRVYANRAVHNDENDQSLEEDGSIGAHGGSKKDALIVEVQLPQRSGVAVESEAVQLEKLLDTLEWKEPKRLCASSGQDWSYQGAPELVDPLVKPLIKHYNAWHRYNEDKQNHAINLVLGGAGTGKSRTLDEMKGLLSAAAARSKNQALLDRMNSAYVFHVTFGNGTSTTGSLLDRDNPDYDVSYRMLYQLAKDRRNWKKFAKTLKTSYQSLALTIEASIDVLAKLEEIDSVRDMTVILCVDGFQKLVNNGTRECDFYRVLSSICRFLNSSTAFAVCVCSATVQSPVDLALSDSPQKRVFLVPRALRGDEVLKPRTRLEKQLVDDMGGHGRALETLQETLSEYTKEQLEEIDPACVVDQVWDALRLQCGDIFASAFFQVPCNCREVLAAVLSRRRYGLFDRIGRTDLTVDSLRSFGWFRWGEEGHLECAFILLMMLMRKLPKKLGEVDNFDEHLTRSVLVWQLFEQFVAFYRRVKSIAYSETPVPLSTFHAGARFGAIHNILITELSSRTVVEGIHQQDTKSGPDNSTCFTNRDGGVKVSAMNTIVINGASASAGDLYMRVQLTVGDQQVKCNEVIQCKLLQTKQKINEDTYFLWLRMIARLEKSIHNSVNTISNQARIGLIEPLAFQLLGNINF</sequence>
<dbReference type="Proteomes" id="UP000052943">
    <property type="component" value="Unassembled WGS sequence"/>
</dbReference>